<name>A0A1M7DSY6_9BACT</name>
<gene>
    <name evidence="6" type="primary">frr</name>
    <name evidence="8" type="ORF">SAMN05444266_105124</name>
</gene>
<dbReference type="AlphaFoldDB" id="A0A1M7DSY6"/>
<evidence type="ECO:0000256" key="6">
    <source>
        <dbReference type="HAMAP-Rule" id="MF_00040"/>
    </source>
</evidence>
<dbReference type="Pfam" id="PF01765">
    <property type="entry name" value="RRF"/>
    <property type="match status" value="1"/>
</dbReference>
<accession>A0A1M7DSY6</accession>
<dbReference type="InterPro" id="IPR002661">
    <property type="entry name" value="Ribosome_recyc_fac"/>
</dbReference>
<feature type="domain" description="Ribosome recycling factor" evidence="7">
    <location>
        <begin position="24"/>
        <end position="185"/>
    </location>
</feature>
<dbReference type="FunFam" id="1.10.132.20:FF:000001">
    <property type="entry name" value="Ribosome-recycling factor"/>
    <property type="match status" value="1"/>
</dbReference>
<proteinExistence type="inferred from homology"/>
<evidence type="ECO:0000256" key="2">
    <source>
        <dbReference type="ARBA" id="ARBA00005912"/>
    </source>
</evidence>
<dbReference type="PANTHER" id="PTHR20982:SF3">
    <property type="entry name" value="MITOCHONDRIAL RIBOSOME RECYCLING FACTOR PSEUDO 1"/>
    <property type="match status" value="1"/>
</dbReference>
<dbReference type="RefSeq" id="WP_073081739.1">
    <property type="nucleotide sequence ID" value="NZ_FRBL01000005.1"/>
</dbReference>
<protein>
    <recommendedName>
        <fullName evidence="6">Ribosome-recycling factor</fullName>
        <shortName evidence="6">RRF</shortName>
    </recommendedName>
    <alternativeName>
        <fullName evidence="6">Ribosome-releasing factor</fullName>
    </alternativeName>
</protein>
<dbReference type="InterPro" id="IPR036191">
    <property type="entry name" value="RRF_sf"/>
</dbReference>
<dbReference type="Gene3D" id="1.10.132.20">
    <property type="entry name" value="Ribosome-recycling factor"/>
    <property type="match status" value="1"/>
</dbReference>
<comment type="function">
    <text evidence="5 6">Responsible for the release of ribosomes from messenger RNA at the termination of protein biosynthesis. May increase the efficiency of translation by recycling ribosomes from one round of translation to another.</text>
</comment>
<evidence type="ECO:0000256" key="1">
    <source>
        <dbReference type="ARBA" id="ARBA00004496"/>
    </source>
</evidence>
<organism evidence="8 9">
    <name type="scientific">Chitinophaga jiangningensis</name>
    <dbReference type="NCBI Taxonomy" id="1419482"/>
    <lineage>
        <taxon>Bacteria</taxon>
        <taxon>Pseudomonadati</taxon>
        <taxon>Bacteroidota</taxon>
        <taxon>Chitinophagia</taxon>
        <taxon>Chitinophagales</taxon>
        <taxon>Chitinophagaceae</taxon>
        <taxon>Chitinophaga</taxon>
    </lineage>
</organism>
<evidence type="ECO:0000313" key="9">
    <source>
        <dbReference type="Proteomes" id="UP000184420"/>
    </source>
</evidence>
<evidence type="ECO:0000259" key="7">
    <source>
        <dbReference type="Pfam" id="PF01765"/>
    </source>
</evidence>
<dbReference type="CDD" id="cd00520">
    <property type="entry name" value="RRF"/>
    <property type="match status" value="1"/>
</dbReference>
<dbReference type="NCBIfam" id="TIGR00496">
    <property type="entry name" value="frr"/>
    <property type="match status" value="1"/>
</dbReference>
<keyword evidence="3 6" id="KW-0963">Cytoplasm</keyword>
<evidence type="ECO:0000256" key="3">
    <source>
        <dbReference type="ARBA" id="ARBA00022490"/>
    </source>
</evidence>
<dbReference type="FunFam" id="3.30.1360.40:FF:000001">
    <property type="entry name" value="Ribosome-recycling factor"/>
    <property type="match status" value="1"/>
</dbReference>
<dbReference type="STRING" id="1419482.SAMN05444266_105124"/>
<dbReference type="Gene3D" id="3.30.1360.40">
    <property type="match status" value="1"/>
</dbReference>
<sequence>MQDDLTLILDDAADSMKKAIGHLEVELTKVRAGKANPQILDGIYVDYYGAPTALNQVANVAVADARTLTIQPWEKNMLQPIERAIIASNIGLNPQNDGVIIRLFLPPLTEERRKEFVKRVNGEGEQAKVAIRNIRRDAIEGIKKLQKDGLSEDTAKDAEADVQQLTDKNIVLIDKHCEAKEKEIMAI</sequence>
<evidence type="ECO:0000256" key="4">
    <source>
        <dbReference type="ARBA" id="ARBA00022917"/>
    </source>
</evidence>
<comment type="similarity">
    <text evidence="2 6">Belongs to the RRF family.</text>
</comment>
<dbReference type="HAMAP" id="MF_00040">
    <property type="entry name" value="RRF"/>
    <property type="match status" value="1"/>
</dbReference>
<keyword evidence="4 6" id="KW-0648">Protein biosynthesis</keyword>
<dbReference type="EMBL" id="FRBL01000005">
    <property type="protein sequence ID" value="SHL82592.1"/>
    <property type="molecule type" value="Genomic_DNA"/>
</dbReference>
<dbReference type="GO" id="GO:0002184">
    <property type="term" value="P:cytoplasmic translational termination"/>
    <property type="evidence" value="ECO:0007669"/>
    <property type="project" value="TreeGrafter"/>
</dbReference>
<evidence type="ECO:0000256" key="5">
    <source>
        <dbReference type="ARBA" id="ARBA00025050"/>
    </source>
</evidence>
<dbReference type="GO" id="GO:0043023">
    <property type="term" value="F:ribosomal large subunit binding"/>
    <property type="evidence" value="ECO:0007669"/>
    <property type="project" value="TreeGrafter"/>
</dbReference>
<dbReference type="PANTHER" id="PTHR20982">
    <property type="entry name" value="RIBOSOME RECYCLING FACTOR"/>
    <property type="match status" value="1"/>
</dbReference>
<comment type="subcellular location">
    <subcellularLocation>
        <location evidence="1 6">Cytoplasm</location>
    </subcellularLocation>
</comment>
<dbReference type="OrthoDB" id="9804006at2"/>
<evidence type="ECO:0000313" key="8">
    <source>
        <dbReference type="EMBL" id="SHL82592.1"/>
    </source>
</evidence>
<dbReference type="SUPFAM" id="SSF55194">
    <property type="entry name" value="Ribosome recycling factor, RRF"/>
    <property type="match status" value="1"/>
</dbReference>
<keyword evidence="9" id="KW-1185">Reference proteome</keyword>
<reference evidence="8 9" key="1">
    <citation type="submission" date="2016-11" db="EMBL/GenBank/DDBJ databases">
        <authorList>
            <person name="Jaros S."/>
            <person name="Januszkiewicz K."/>
            <person name="Wedrychowicz H."/>
        </authorList>
    </citation>
    <scope>NUCLEOTIDE SEQUENCE [LARGE SCALE GENOMIC DNA]</scope>
    <source>
        <strain evidence="8 9">DSM 27406</strain>
    </source>
</reference>
<dbReference type="Proteomes" id="UP000184420">
    <property type="component" value="Unassembled WGS sequence"/>
</dbReference>
<dbReference type="InterPro" id="IPR023584">
    <property type="entry name" value="Ribosome_recyc_fac_dom"/>
</dbReference>
<dbReference type="GO" id="GO:0005829">
    <property type="term" value="C:cytosol"/>
    <property type="evidence" value="ECO:0007669"/>
    <property type="project" value="GOC"/>
</dbReference>